<evidence type="ECO:0000256" key="5">
    <source>
        <dbReference type="ARBA" id="ARBA00022824"/>
    </source>
</evidence>
<evidence type="ECO:0000256" key="6">
    <source>
        <dbReference type="ARBA" id="ARBA00022989"/>
    </source>
</evidence>
<dbReference type="PhylomeDB" id="A0A060TD99"/>
<feature type="transmembrane region" description="Helical" evidence="8">
    <location>
        <begin position="46"/>
        <end position="68"/>
    </location>
</feature>
<keyword evidence="6 8" id="KW-1133">Transmembrane helix</keyword>
<keyword evidence="7 8" id="KW-0472">Membrane</keyword>
<dbReference type="AlphaFoldDB" id="A0A060TD99"/>
<dbReference type="GO" id="GO:0008250">
    <property type="term" value="C:oligosaccharyltransferase complex"/>
    <property type="evidence" value="ECO:0007669"/>
    <property type="project" value="InterPro"/>
</dbReference>
<evidence type="ECO:0000256" key="8">
    <source>
        <dbReference type="SAM" id="Phobius"/>
    </source>
</evidence>
<dbReference type="UniPathway" id="UPA00378"/>
<comment type="subcellular location">
    <subcellularLocation>
        <location evidence="1">Endoplasmic reticulum membrane</location>
        <topology evidence="1">Multi-pass membrane protein</topology>
    </subcellularLocation>
</comment>
<gene>
    <name evidence="9" type="ORF">GNLVRS02_ARAD1B22946g</name>
</gene>
<accession>A0A060TD99</accession>
<sequence length="83" mass="9612">MAPTTRSKAKKENVGKDVAEAGSVFFQVLENYFDTAPTRIRLIDTFLLFLMIIGIQQFVFCLIFGTYVRFFDSLARMKCIRVY</sequence>
<dbReference type="InterPro" id="IPR003038">
    <property type="entry name" value="DAD/Ost2"/>
</dbReference>
<name>A0A060TD99_BLAAD</name>
<evidence type="ECO:0000256" key="1">
    <source>
        <dbReference type="ARBA" id="ARBA00004477"/>
    </source>
</evidence>
<keyword evidence="4 8" id="KW-0812">Transmembrane</keyword>
<organism evidence="9">
    <name type="scientific">Blastobotrys adeninivorans</name>
    <name type="common">Yeast</name>
    <name type="synonym">Arxula adeninivorans</name>
    <dbReference type="NCBI Taxonomy" id="409370"/>
    <lineage>
        <taxon>Eukaryota</taxon>
        <taxon>Fungi</taxon>
        <taxon>Dikarya</taxon>
        <taxon>Ascomycota</taxon>
        <taxon>Saccharomycotina</taxon>
        <taxon>Dipodascomycetes</taxon>
        <taxon>Dipodascales</taxon>
        <taxon>Trichomonascaceae</taxon>
        <taxon>Blastobotrys</taxon>
    </lineage>
</organism>
<comment type="similarity">
    <text evidence="3">Belongs to the DAD/OST2 family.</text>
</comment>
<reference evidence="9" key="2">
    <citation type="submission" date="2014-06" db="EMBL/GenBank/DDBJ databases">
        <title>The complete genome of Blastobotrys (Arxula) adeninivorans LS3 - a yeast of biotechnological interest.</title>
        <authorList>
            <person name="Kunze G."/>
            <person name="Gaillardin C."/>
            <person name="Czernicka M."/>
            <person name="Durrens P."/>
            <person name="Martin T."/>
            <person name="Boer E."/>
            <person name="Gabaldon T."/>
            <person name="Cruz J."/>
            <person name="Talla E."/>
            <person name="Marck C."/>
            <person name="Goffeau A."/>
            <person name="Barbe V."/>
            <person name="Baret P."/>
            <person name="Baronian K."/>
            <person name="Beier S."/>
            <person name="Bleykasten C."/>
            <person name="Bode R."/>
            <person name="Casaregola S."/>
            <person name="Despons L."/>
            <person name="Fairhead C."/>
            <person name="Giersberg M."/>
            <person name="Gierski P."/>
            <person name="Hahnel U."/>
            <person name="Hartmann A."/>
            <person name="Jankowska D."/>
            <person name="Jubin C."/>
            <person name="Jung P."/>
            <person name="Lafontaine I."/>
            <person name="Leh-Louis V."/>
            <person name="Lemaire M."/>
            <person name="Marcet-Houben M."/>
            <person name="Mascher M."/>
            <person name="Morel G."/>
            <person name="Richard G.-F."/>
            <person name="Riechen J."/>
            <person name="Sacerdot C."/>
            <person name="Sarkar A."/>
            <person name="Savel G."/>
            <person name="Schacherer J."/>
            <person name="Sherman D."/>
            <person name="Straub M.-L."/>
            <person name="Stein N."/>
            <person name="Thierry A."/>
            <person name="Trautwein-Schult A."/>
            <person name="Westhof E."/>
            <person name="Worch S."/>
            <person name="Dujon B."/>
            <person name="Souciet J.-L."/>
            <person name="Wincker P."/>
            <person name="Scholz U."/>
            <person name="Neuveglise N."/>
        </authorList>
    </citation>
    <scope>NUCLEOTIDE SEQUENCE</scope>
    <source>
        <strain evidence="9">LS3</strain>
    </source>
</reference>
<evidence type="ECO:0000256" key="7">
    <source>
        <dbReference type="ARBA" id="ARBA00023136"/>
    </source>
</evidence>
<reference evidence="9" key="1">
    <citation type="submission" date="2014-02" db="EMBL/GenBank/DDBJ databases">
        <authorList>
            <person name="Genoscope - CEA"/>
        </authorList>
    </citation>
    <scope>NUCLEOTIDE SEQUENCE</scope>
    <source>
        <strain evidence="9">LS3</strain>
    </source>
</reference>
<evidence type="ECO:0000256" key="3">
    <source>
        <dbReference type="ARBA" id="ARBA00009386"/>
    </source>
</evidence>
<keyword evidence="5" id="KW-0256">Endoplasmic reticulum</keyword>
<dbReference type="EMBL" id="HG937692">
    <property type="protein sequence ID" value="CDP36872.1"/>
    <property type="molecule type" value="Genomic_DNA"/>
</dbReference>
<comment type="pathway">
    <text evidence="2">Protein modification; protein glycosylation.</text>
</comment>
<protein>
    <submittedName>
        <fullName evidence="9">ARAD1B22946p</fullName>
    </submittedName>
</protein>
<dbReference type="Pfam" id="PF02109">
    <property type="entry name" value="DAD"/>
    <property type="match status" value="1"/>
</dbReference>
<evidence type="ECO:0000256" key="2">
    <source>
        <dbReference type="ARBA" id="ARBA00004922"/>
    </source>
</evidence>
<evidence type="ECO:0000313" key="9">
    <source>
        <dbReference type="EMBL" id="CDP36872.1"/>
    </source>
</evidence>
<evidence type="ECO:0000256" key="4">
    <source>
        <dbReference type="ARBA" id="ARBA00022692"/>
    </source>
</evidence>
<proteinExistence type="inferred from homology"/>